<protein>
    <submittedName>
        <fullName evidence="1">Uncharacterized protein</fullName>
    </submittedName>
</protein>
<name>A0A443RNL8_9ACAR</name>
<dbReference type="Proteomes" id="UP000285301">
    <property type="component" value="Unassembled WGS sequence"/>
</dbReference>
<keyword evidence="2" id="KW-1185">Reference proteome</keyword>
<proteinExistence type="predicted"/>
<dbReference type="AlphaFoldDB" id="A0A443RNL8"/>
<organism evidence="1 2">
    <name type="scientific">Dinothrombium tinctorium</name>
    <dbReference type="NCBI Taxonomy" id="1965070"/>
    <lineage>
        <taxon>Eukaryota</taxon>
        <taxon>Metazoa</taxon>
        <taxon>Ecdysozoa</taxon>
        <taxon>Arthropoda</taxon>
        <taxon>Chelicerata</taxon>
        <taxon>Arachnida</taxon>
        <taxon>Acari</taxon>
        <taxon>Acariformes</taxon>
        <taxon>Trombidiformes</taxon>
        <taxon>Prostigmata</taxon>
        <taxon>Anystina</taxon>
        <taxon>Parasitengona</taxon>
        <taxon>Trombidioidea</taxon>
        <taxon>Trombidiidae</taxon>
        <taxon>Dinothrombium</taxon>
    </lineage>
</organism>
<accession>A0A443RNL8</accession>
<reference evidence="1 2" key="1">
    <citation type="journal article" date="2018" name="Gigascience">
        <title>Genomes of trombidid mites reveal novel predicted allergens and laterally-transferred genes associated with secondary metabolism.</title>
        <authorList>
            <person name="Dong X."/>
            <person name="Chaisiri K."/>
            <person name="Xia D."/>
            <person name="Armstrong S.D."/>
            <person name="Fang Y."/>
            <person name="Donnelly M.J."/>
            <person name="Kadowaki T."/>
            <person name="McGarry J.W."/>
            <person name="Darby A.C."/>
            <person name="Makepeace B.L."/>
        </authorList>
    </citation>
    <scope>NUCLEOTIDE SEQUENCE [LARGE SCALE GENOMIC DNA]</scope>
    <source>
        <strain evidence="1">UoL-WK</strain>
    </source>
</reference>
<gene>
    <name evidence="1" type="ORF">B4U79_15853</name>
</gene>
<evidence type="ECO:0000313" key="2">
    <source>
        <dbReference type="Proteomes" id="UP000285301"/>
    </source>
</evidence>
<evidence type="ECO:0000313" key="1">
    <source>
        <dbReference type="EMBL" id="RWS16808.1"/>
    </source>
</evidence>
<dbReference type="EMBL" id="NCKU01000164">
    <property type="protein sequence ID" value="RWS16808.1"/>
    <property type="molecule type" value="Genomic_DNA"/>
</dbReference>
<sequence length="188" mass="20559">MPSIAHRISELSRILSDGENSSQTSDLNHENCSRHLHPIKKWPMRSRLYANGLSSTTLIPQQAKEIENEEEIASNDAAYSCNFLNAEEWETIDFSNCDLFNSFNFSSSSSSSPPSCSSLQLISCASPFGGSPRNSGVRSIIGGLLPMNGWRPVKTGLRPLPNIGGLRFTPVLSNMNRAAASKSHEFAK</sequence>
<comment type="caution">
    <text evidence="1">The sequence shown here is derived from an EMBL/GenBank/DDBJ whole genome shotgun (WGS) entry which is preliminary data.</text>
</comment>
<dbReference type="OrthoDB" id="6233288at2759"/>